<keyword evidence="2" id="KW-1185">Reference proteome</keyword>
<dbReference type="EMBL" id="MU267993">
    <property type="protein sequence ID" value="KAH7906644.1"/>
    <property type="molecule type" value="Genomic_DNA"/>
</dbReference>
<comment type="caution">
    <text evidence="1">The sequence shown here is derived from an EMBL/GenBank/DDBJ whole genome shotgun (WGS) entry which is preliminary data.</text>
</comment>
<proteinExistence type="predicted"/>
<reference evidence="1" key="1">
    <citation type="journal article" date="2021" name="New Phytol.">
        <title>Evolutionary innovations through gain and loss of genes in the ectomycorrhizal Boletales.</title>
        <authorList>
            <person name="Wu G."/>
            <person name="Miyauchi S."/>
            <person name="Morin E."/>
            <person name="Kuo A."/>
            <person name="Drula E."/>
            <person name="Varga T."/>
            <person name="Kohler A."/>
            <person name="Feng B."/>
            <person name="Cao Y."/>
            <person name="Lipzen A."/>
            <person name="Daum C."/>
            <person name="Hundley H."/>
            <person name="Pangilinan J."/>
            <person name="Johnson J."/>
            <person name="Barry K."/>
            <person name="LaButti K."/>
            <person name="Ng V."/>
            <person name="Ahrendt S."/>
            <person name="Min B."/>
            <person name="Choi I.G."/>
            <person name="Park H."/>
            <person name="Plett J.M."/>
            <person name="Magnuson J."/>
            <person name="Spatafora J.W."/>
            <person name="Nagy L.G."/>
            <person name="Henrissat B."/>
            <person name="Grigoriev I.V."/>
            <person name="Yang Z.L."/>
            <person name="Xu J."/>
            <person name="Martin F.M."/>
        </authorList>
    </citation>
    <scope>NUCLEOTIDE SEQUENCE</scope>
    <source>
        <strain evidence="1">ATCC 28755</strain>
    </source>
</reference>
<name>A0ACB8A0G0_9AGAM</name>
<accession>A0ACB8A0G0</accession>
<organism evidence="1 2">
    <name type="scientific">Hygrophoropsis aurantiaca</name>
    <dbReference type="NCBI Taxonomy" id="72124"/>
    <lineage>
        <taxon>Eukaryota</taxon>
        <taxon>Fungi</taxon>
        <taxon>Dikarya</taxon>
        <taxon>Basidiomycota</taxon>
        <taxon>Agaricomycotina</taxon>
        <taxon>Agaricomycetes</taxon>
        <taxon>Agaricomycetidae</taxon>
        <taxon>Boletales</taxon>
        <taxon>Coniophorineae</taxon>
        <taxon>Hygrophoropsidaceae</taxon>
        <taxon>Hygrophoropsis</taxon>
    </lineage>
</organism>
<protein>
    <submittedName>
        <fullName evidence="1">3-oxo-5-alpha-steroid 4-dehydrogenase-domain-containing protein</fullName>
    </submittedName>
</protein>
<evidence type="ECO:0000313" key="2">
    <source>
        <dbReference type="Proteomes" id="UP000790377"/>
    </source>
</evidence>
<dbReference type="Proteomes" id="UP000790377">
    <property type="component" value="Unassembled WGS sequence"/>
</dbReference>
<evidence type="ECO:0000313" key="1">
    <source>
        <dbReference type="EMBL" id="KAH7906644.1"/>
    </source>
</evidence>
<sequence length="290" mass="32763">MNNVQAIYDTVRKWFFIIPPIVCPVQFLINAPFGRFAPSNDSIMVVDGIKSWIIMELVSPITFVYTILKSPLSKNASHLSGPQIFLASLFLIHYLNRALISPLRTPSRSKSHIIVPLSAVSFNLVNGALMGAYISSPAATTFLAEAFERPLFWVGISLWSAGLVGNILHDEILLNIRRNAKAKGKGKSDDHGDKQPKEHYAIPHGYLYSYISYPNYFCEWIEWLGFALAAAPMPPLTSFAAVMNDIQPPWLFFLSEVLLMISRAYKGHKWYHQKFPGYPKERKAVIPFIF</sequence>
<gene>
    <name evidence="1" type="ORF">BJ138DRAFT_1129765</name>
</gene>